<proteinExistence type="predicted"/>
<organism evidence="1 2">
    <name type="scientific">Moraxella catarrhalis</name>
    <name type="common">Branhamella catarrhalis</name>
    <dbReference type="NCBI Taxonomy" id="480"/>
    <lineage>
        <taxon>Bacteria</taxon>
        <taxon>Pseudomonadati</taxon>
        <taxon>Pseudomonadota</taxon>
        <taxon>Gammaproteobacteria</taxon>
        <taxon>Moraxellales</taxon>
        <taxon>Moraxellaceae</taxon>
        <taxon>Moraxella</taxon>
    </lineage>
</organism>
<comment type="caution">
    <text evidence="1">The sequence shown here is derived from an EMBL/GenBank/DDBJ whole genome shotgun (WGS) entry which is preliminary data.</text>
</comment>
<keyword evidence="2" id="KW-1185">Reference proteome</keyword>
<dbReference type="Proteomes" id="UP000078228">
    <property type="component" value="Unassembled WGS sequence"/>
</dbReference>
<dbReference type="AlphaFoldDB" id="A0A198UMK2"/>
<protein>
    <submittedName>
        <fullName evidence="1">Uncharacterized protein</fullName>
    </submittedName>
</protein>
<dbReference type="EMBL" id="LXHC01000005">
    <property type="protein sequence ID" value="OAU97718.1"/>
    <property type="molecule type" value="Genomic_DNA"/>
</dbReference>
<gene>
    <name evidence="1" type="ORF">AO384_0404</name>
</gene>
<reference evidence="1 2" key="1">
    <citation type="journal article" date="2016" name="Genome Biol. Evol.">
        <title>Comparative Genomic Analyses of the Moraxella catarrhalis Serosensitive and Seroresistant Lineages Demonstrate Their Independent Evolution.</title>
        <authorList>
            <person name="Earl J.P."/>
            <person name="de Vries S.P."/>
            <person name="Ahmed A."/>
            <person name="Powell E."/>
            <person name="Schultz M.P."/>
            <person name="Hermans P.W."/>
            <person name="Hill D.J."/>
            <person name="Zhou Z."/>
            <person name="Constantinidou C.I."/>
            <person name="Hu F.Z."/>
            <person name="Bootsma H.J."/>
            <person name="Ehrlich G.D."/>
        </authorList>
    </citation>
    <scope>NUCLEOTIDE SEQUENCE [LARGE SCALE GENOMIC DNA]</scope>
    <source>
        <strain evidence="1 2">Z7542</strain>
    </source>
</reference>
<name>A0A198UMK2_MORCA</name>
<accession>A0A198UMK2</accession>
<sequence>MRLNTPKYKQFNKKYRQVVHLDGIFIRIGKRVRRLGYERN</sequence>
<evidence type="ECO:0000313" key="1">
    <source>
        <dbReference type="EMBL" id="OAU97718.1"/>
    </source>
</evidence>
<evidence type="ECO:0000313" key="2">
    <source>
        <dbReference type="Proteomes" id="UP000078228"/>
    </source>
</evidence>